<dbReference type="InterPro" id="IPR000873">
    <property type="entry name" value="AMP-dep_synth/lig_dom"/>
</dbReference>
<accession>A3ZXC2</accession>
<reference evidence="2 3" key="1">
    <citation type="submission" date="2006-02" db="EMBL/GenBank/DDBJ databases">
        <authorList>
            <person name="Amann R."/>
            <person name="Ferriera S."/>
            <person name="Johnson J."/>
            <person name="Kravitz S."/>
            <person name="Halpern A."/>
            <person name="Remington K."/>
            <person name="Beeson K."/>
            <person name="Tran B."/>
            <person name="Rogers Y.-H."/>
            <person name="Friedman R."/>
            <person name="Venter J.C."/>
        </authorList>
    </citation>
    <scope>NUCLEOTIDE SEQUENCE [LARGE SCALE GENOMIC DNA]</scope>
    <source>
        <strain evidence="2 3">DSM 3645</strain>
    </source>
</reference>
<dbReference type="CDD" id="cd05910">
    <property type="entry name" value="FACL_like_1"/>
    <property type="match status" value="1"/>
</dbReference>
<evidence type="ECO:0000259" key="1">
    <source>
        <dbReference type="Pfam" id="PF00501"/>
    </source>
</evidence>
<dbReference type="AlphaFoldDB" id="A3ZXC2"/>
<dbReference type="STRING" id="314230.DSM3645_30086"/>
<dbReference type="Pfam" id="PF00501">
    <property type="entry name" value="AMP-binding"/>
    <property type="match status" value="1"/>
</dbReference>
<evidence type="ECO:0000313" key="2">
    <source>
        <dbReference type="EMBL" id="EAQ78837.1"/>
    </source>
</evidence>
<dbReference type="Gene3D" id="3.40.50.12780">
    <property type="entry name" value="N-terminal domain of ligase-like"/>
    <property type="match status" value="1"/>
</dbReference>
<evidence type="ECO:0000313" key="3">
    <source>
        <dbReference type="Proteomes" id="UP000004358"/>
    </source>
</evidence>
<dbReference type="OrthoDB" id="9799237at2"/>
<dbReference type="InterPro" id="IPR020845">
    <property type="entry name" value="AMP-binding_CS"/>
</dbReference>
<dbReference type="PANTHER" id="PTHR43767">
    <property type="entry name" value="LONG-CHAIN-FATTY-ACID--COA LIGASE"/>
    <property type="match status" value="1"/>
</dbReference>
<gene>
    <name evidence="2" type="ORF">DSM3645_30086</name>
</gene>
<keyword evidence="2" id="KW-0436">Ligase</keyword>
<organism evidence="2 3">
    <name type="scientific">Blastopirellula marina DSM 3645</name>
    <dbReference type="NCBI Taxonomy" id="314230"/>
    <lineage>
        <taxon>Bacteria</taxon>
        <taxon>Pseudomonadati</taxon>
        <taxon>Planctomycetota</taxon>
        <taxon>Planctomycetia</taxon>
        <taxon>Pirellulales</taxon>
        <taxon>Pirellulaceae</taxon>
        <taxon>Blastopirellula</taxon>
    </lineage>
</organism>
<dbReference type="PROSITE" id="PS00455">
    <property type="entry name" value="AMP_BINDING"/>
    <property type="match status" value="1"/>
</dbReference>
<dbReference type="EMBL" id="AANZ01000018">
    <property type="protein sequence ID" value="EAQ78837.1"/>
    <property type="molecule type" value="Genomic_DNA"/>
</dbReference>
<dbReference type="PANTHER" id="PTHR43767:SF1">
    <property type="entry name" value="NONRIBOSOMAL PEPTIDE SYNTHASE PES1 (EUROFUNG)-RELATED"/>
    <property type="match status" value="1"/>
</dbReference>
<dbReference type="GO" id="GO:0016874">
    <property type="term" value="F:ligase activity"/>
    <property type="evidence" value="ECO:0007669"/>
    <property type="project" value="UniProtKB-KW"/>
</dbReference>
<dbReference type="HOGENOM" id="CLU_000022_59_12_0"/>
<dbReference type="InterPro" id="IPR050237">
    <property type="entry name" value="ATP-dep_AMP-bd_enzyme"/>
</dbReference>
<sequence>MTTAASSTSKNVGLLLAQVAAERGDAVAIATPGRRDADGRRVYQTITFAQLEADSTRLAAGLAALGVTPGTRLALLVKPSIDFVSLVFALFKVGAVSVLIDPGMGRKNLLRCLDQVEPEGFVAISIVQAVRVLMGRRYGQAKMNVTVGRRWFWGGPTIDDLRKTDASHFQPVAAAADDPAAIIFTTGSTGPPKGVLFRHEGFYEQVQQIRDRYDIQPGEIDLPGFPLFGLFNSAMGVTSVIPEMDASRPAAVNPLNIIEPIHDWQITQSFASPAVWNKVGLYCEQHEIRLPSLKRVLSAGAPVPPHVLRRMKNAIHADGDIYTPYGATEALPIASIAASEVLDGTELASAQGAGTCVGRRFSGIQWRVIRITDADIATLDQCEAVDEGEIGELIVTGPVVTHRYFTSEAATQAAKIADGERIWHRMGDVGYLDAEDRFWFCGRKAHRVRTIDGDMFTIPCEAIANNHASIFRSALVGVGEPGDQFPVMIVEPWSDKYPQSREAIDALLEEVRQLCAAHPLTETIHDFLLHPAFPVDIRHNAKIFREKLAVWAEERLNEPSQD</sequence>
<name>A3ZXC2_9BACT</name>
<protein>
    <submittedName>
        <fullName evidence="2">Peptide synthase</fullName>
        <ecNumber evidence="2">6.3.2.-</ecNumber>
    </submittedName>
</protein>
<dbReference type="EC" id="6.3.2.-" evidence="2"/>
<dbReference type="RefSeq" id="WP_002653827.1">
    <property type="nucleotide sequence ID" value="NZ_CH672376.1"/>
</dbReference>
<dbReference type="eggNOG" id="COG0318">
    <property type="taxonomic scope" value="Bacteria"/>
</dbReference>
<comment type="caution">
    <text evidence="2">The sequence shown here is derived from an EMBL/GenBank/DDBJ whole genome shotgun (WGS) entry which is preliminary data.</text>
</comment>
<dbReference type="InterPro" id="IPR042099">
    <property type="entry name" value="ANL_N_sf"/>
</dbReference>
<proteinExistence type="predicted"/>
<dbReference type="NCBIfam" id="NF006754">
    <property type="entry name" value="PRK09274.1"/>
    <property type="match status" value="1"/>
</dbReference>
<feature type="domain" description="AMP-dependent synthetase/ligase" evidence="1">
    <location>
        <begin position="18"/>
        <end position="405"/>
    </location>
</feature>
<dbReference type="Proteomes" id="UP000004358">
    <property type="component" value="Unassembled WGS sequence"/>
</dbReference>
<dbReference type="SUPFAM" id="SSF56801">
    <property type="entry name" value="Acetyl-CoA synthetase-like"/>
    <property type="match status" value="1"/>
</dbReference>